<evidence type="ECO:0000256" key="9">
    <source>
        <dbReference type="ARBA" id="ARBA00023224"/>
    </source>
</evidence>
<feature type="transmembrane region" description="Helical" evidence="10">
    <location>
        <begin position="36"/>
        <end position="55"/>
    </location>
</feature>
<evidence type="ECO:0000256" key="8">
    <source>
        <dbReference type="ARBA" id="ARBA00023170"/>
    </source>
</evidence>
<accession>A0A9W8J8Z9</accession>
<evidence type="ECO:0000256" key="7">
    <source>
        <dbReference type="ARBA" id="ARBA00023136"/>
    </source>
</evidence>
<evidence type="ECO:0000256" key="10">
    <source>
        <dbReference type="SAM" id="Phobius"/>
    </source>
</evidence>
<keyword evidence="4 10" id="KW-0812">Transmembrane</keyword>
<sequence length="329" mass="37356">MADPTFPLFPAFALLGFILSVIPLPWHLHAWNSGTVYYMLWVAIACMNQFVNSIVWHDNVVNHAPIWCEISIRIMMGSSVAIPASSLCINRRLYKIANVQAVAVTHRDKYRAILVDTLICLVFPLMFVAVQYVVQGHRFDILEDVGCFPAIYNTIPAFFLGTIWPLVIGIISASYCIATLIAFNRRRLEFSSFLRSNQSSLTFSRYFRLMALAMTDIMLTTPLSIFTIWLNSVATPVSPWISWEDTHFDYGRIGRYPAVVWKMNHLGSVGIEFSRWMVPVCAVIFFTFFGLAAEARKSYKDAFLWVTKPFRSAPSPSGFGTQEKLRSFG</sequence>
<evidence type="ECO:0000256" key="1">
    <source>
        <dbReference type="ARBA" id="ARBA00004141"/>
    </source>
</evidence>
<evidence type="ECO:0000313" key="11">
    <source>
        <dbReference type="EMBL" id="KAJ2928484.1"/>
    </source>
</evidence>
<dbReference type="Proteomes" id="UP001140091">
    <property type="component" value="Unassembled WGS sequence"/>
</dbReference>
<feature type="transmembrane region" description="Helical" evidence="10">
    <location>
        <begin position="6"/>
        <end position="24"/>
    </location>
</feature>
<dbReference type="EMBL" id="JANBPK010000925">
    <property type="protein sequence ID" value="KAJ2928484.1"/>
    <property type="molecule type" value="Genomic_DNA"/>
</dbReference>
<dbReference type="GO" id="GO:0000750">
    <property type="term" value="P:pheromone-dependent signal transduction involved in conjugation with cellular fusion"/>
    <property type="evidence" value="ECO:0007669"/>
    <property type="project" value="TreeGrafter"/>
</dbReference>
<keyword evidence="9" id="KW-0807">Transducer</keyword>
<dbReference type="PANTHER" id="PTHR28097:SF1">
    <property type="entry name" value="PHEROMONE A FACTOR RECEPTOR"/>
    <property type="match status" value="1"/>
</dbReference>
<reference evidence="11" key="1">
    <citation type="submission" date="2022-06" db="EMBL/GenBank/DDBJ databases">
        <title>Genome Sequence of Candolleomyces eurysporus.</title>
        <authorList>
            <person name="Buettner E."/>
        </authorList>
    </citation>
    <scope>NUCLEOTIDE SEQUENCE</scope>
    <source>
        <strain evidence="11">VTCC 930004</strain>
    </source>
</reference>
<keyword evidence="7 10" id="KW-0472">Membrane</keyword>
<feature type="transmembrane region" description="Helical" evidence="10">
    <location>
        <begin position="273"/>
        <end position="293"/>
    </location>
</feature>
<protein>
    <submittedName>
        <fullName evidence="11">Uncharacterized protein</fullName>
    </submittedName>
</protein>
<dbReference type="InterPro" id="IPR000481">
    <property type="entry name" value="GPCR_Pheromne_B_alpha_rcpt"/>
</dbReference>
<comment type="similarity">
    <text evidence="2">Belongs to the G-protein coupled receptor 4 family.</text>
</comment>
<keyword evidence="5 10" id="KW-1133">Transmembrane helix</keyword>
<name>A0A9W8J8Z9_9AGAR</name>
<feature type="transmembrane region" description="Helical" evidence="10">
    <location>
        <begin position="163"/>
        <end position="185"/>
    </location>
</feature>
<feature type="transmembrane region" description="Helical" evidence="10">
    <location>
        <begin position="206"/>
        <end position="230"/>
    </location>
</feature>
<keyword evidence="12" id="KW-1185">Reference proteome</keyword>
<dbReference type="PRINTS" id="PR00899">
    <property type="entry name" value="GPCRSTE3"/>
</dbReference>
<evidence type="ECO:0000256" key="2">
    <source>
        <dbReference type="ARBA" id="ARBA00011085"/>
    </source>
</evidence>
<keyword evidence="6" id="KW-0297">G-protein coupled receptor</keyword>
<dbReference type="PANTHER" id="PTHR28097">
    <property type="entry name" value="PHEROMONE A FACTOR RECEPTOR"/>
    <property type="match status" value="1"/>
</dbReference>
<dbReference type="GO" id="GO:0005886">
    <property type="term" value="C:plasma membrane"/>
    <property type="evidence" value="ECO:0007669"/>
    <property type="project" value="TreeGrafter"/>
</dbReference>
<dbReference type="Pfam" id="PF02076">
    <property type="entry name" value="STE3"/>
    <property type="match status" value="1"/>
</dbReference>
<evidence type="ECO:0000256" key="5">
    <source>
        <dbReference type="ARBA" id="ARBA00022989"/>
    </source>
</evidence>
<dbReference type="CDD" id="cd14966">
    <property type="entry name" value="7tmD_STE3"/>
    <property type="match status" value="1"/>
</dbReference>
<feature type="transmembrane region" description="Helical" evidence="10">
    <location>
        <begin position="70"/>
        <end position="89"/>
    </location>
</feature>
<comment type="subcellular location">
    <subcellularLocation>
        <location evidence="1">Membrane</location>
        <topology evidence="1">Multi-pass membrane protein</topology>
    </subcellularLocation>
</comment>
<dbReference type="AlphaFoldDB" id="A0A9W8J8Z9"/>
<dbReference type="PRINTS" id="PR00901">
    <property type="entry name" value="PHEROMONEBAR"/>
</dbReference>
<evidence type="ECO:0000256" key="4">
    <source>
        <dbReference type="ARBA" id="ARBA00022692"/>
    </source>
</evidence>
<gene>
    <name evidence="11" type="ORF">H1R20_g8609</name>
</gene>
<dbReference type="OrthoDB" id="2874149at2759"/>
<evidence type="ECO:0000313" key="12">
    <source>
        <dbReference type="Proteomes" id="UP001140091"/>
    </source>
</evidence>
<organism evidence="11 12">
    <name type="scientific">Candolleomyces eurysporus</name>
    <dbReference type="NCBI Taxonomy" id="2828524"/>
    <lineage>
        <taxon>Eukaryota</taxon>
        <taxon>Fungi</taxon>
        <taxon>Dikarya</taxon>
        <taxon>Basidiomycota</taxon>
        <taxon>Agaricomycotina</taxon>
        <taxon>Agaricomycetes</taxon>
        <taxon>Agaricomycetidae</taxon>
        <taxon>Agaricales</taxon>
        <taxon>Agaricineae</taxon>
        <taxon>Psathyrellaceae</taxon>
        <taxon>Candolleomyces</taxon>
    </lineage>
</organism>
<dbReference type="InterPro" id="IPR001499">
    <property type="entry name" value="GPCR_STE3"/>
</dbReference>
<comment type="caution">
    <text evidence="11">The sequence shown here is derived from an EMBL/GenBank/DDBJ whole genome shotgun (WGS) entry which is preliminary data.</text>
</comment>
<feature type="transmembrane region" description="Helical" evidence="10">
    <location>
        <begin position="110"/>
        <end position="134"/>
    </location>
</feature>
<proteinExistence type="inferred from homology"/>
<evidence type="ECO:0000256" key="6">
    <source>
        <dbReference type="ARBA" id="ARBA00023040"/>
    </source>
</evidence>
<keyword evidence="8" id="KW-0675">Receptor</keyword>
<evidence type="ECO:0000256" key="3">
    <source>
        <dbReference type="ARBA" id="ARBA00022507"/>
    </source>
</evidence>
<keyword evidence="3" id="KW-0589">Pheromone response</keyword>
<dbReference type="GO" id="GO:0004934">
    <property type="term" value="F:mating-type alpha-factor pheromone receptor activity"/>
    <property type="evidence" value="ECO:0007669"/>
    <property type="project" value="InterPro"/>
</dbReference>
<feature type="non-terminal residue" evidence="11">
    <location>
        <position position="1"/>
    </location>
</feature>